<proteinExistence type="predicted"/>
<organism evidence="2 3">
    <name type="scientific">Sphingomonas oligophenolica</name>
    <dbReference type="NCBI Taxonomy" id="301154"/>
    <lineage>
        <taxon>Bacteria</taxon>
        <taxon>Pseudomonadati</taxon>
        <taxon>Pseudomonadota</taxon>
        <taxon>Alphaproteobacteria</taxon>
        <taxon>Sphingomonadales</taxon>
        <taxon>Sphingomonadaceae</taxon>
        <taxon>Sphingomonas</taxon>
    </lineage>
</organism>
<dbReference type="Proteomes" id="UP001419910">
    <property type="component" value="Unassembled WGS sequence"/>
</dbReference>
<evidence type="ECO:0000313" key="2">
    <source>
        <dbReference type="EMBL" id="MEN2789367.1"/>
    </source>
</evidence>
<evidence type="ECO:0000313" key="3">
    <source>
        <dbReference type="Proteomes" id="UP001419910"/>
    </source>
</evidence>
<reference evidence="2 3" key="1">
    <citation type="submission" date="2024-05" db="EMBL/GenBank/DDBJ databases">
        <authorList>
            <person name="Liu Q."/>
            <person name="Xin Y.-H."/>
        </authorList>
    </citation>
    <scope>NUCLEOTIDE SEQUENCE [LARGE SCALE GENOMIC DNA]</scope>
    <source>
        <strain evidence="2 3">CGMCC 1.10181</strain>
    </source>
</reference>
<comment type="caution">
    <text evidence="2">The sequence shown here is derived from an EMBL/GenBank/DDBJ whole genome shotgun (WGS) entry which is preliminary data.</text>
</comment>
<dbReference type="RefSeq" id="WP_343887332.1">
    <property type="nucleotide sequence ID" value="NZ_BAAAEH010000002.1"/>
</dbReference>
<keyword evidence="1" id="KW-0472">Membrane</keyword>
<dbReference type="EMBL" id="JBDIME010000004">
    <property type="protein sequence ID" value="MEN2789367.1"/>
    <property type="molecule type" value="Genomic_DNA"/>
</dbReference>
<accession>A0ABU9Y0P0</accession>
<sequence>MIRKRGRMRRQLIVFGSAFGTTAELAQGMWRSKSGRWMVPLTIFLCLTGLVLTLAASVEALAPFVYSIF</sequence>
<keyword evidence="3" id="KW-1185">Reference proteome</keyword>
<protein>
    <submittedName>
        <fullName evidence="2">DUF5989 family protein</fullName>
    </submittedName>
</protein>
<dbReference type="Pfam" id="PF19451">
    <property type="entry name" value="DUF5989"/>
    <property type="match status" value="1"/>
</dbReference>
<name>A0ABU9Y0P0_9SPHN</name>
<dbReference type="InterPro" id="IPR046031">
    <property type="entry name" value="DUF5989"/>
</dbReference>
<keyword evidence="1" id="KW-0812">Transmembrane</keyword>
<gene>
    <name evidence="2" type="ORF">ABC974_07015</name>
</gene>
<feature type="transmembrane region" description="Helical" evidence="1">
    <location>
        <begin position="41"/>
        <end position="66"/>
    </location>
</feature>
<keyword evidence="1" id="KW-1133">Transmembrane helix</keyword>
<evidence type="ECO:0000256" key="1">
    <source>
        <dbReference type="SAM" id="Phobius"/>
    </source>
</evidence>